<evidence type="ECO:0000256" key="1">
    <source>
        <dbReference type="SAM" id="SignalP"/>
    </source>
</evidence>
<dbReference type="EMBL" id="LAFY01000443">
    <property type="protein sequence ID" value="KJX97949.1"/>
    <property type="molecule type" value="Genomic_DNA"/>
</dbReference>
<proteinExistence type="predicted"/>
<keyword evidence="3" id="KW-1185">Reference proteome</keyword>
<accession>A0A0F4GKL9</accession>
<feature type="chain" id="PRO_5002468520" evidence="1">
    <location>
        <begin position="19"/>
        <end position="188"/>
    </location>
</feature>
<evidence type="ECO:0000313" key="2">
    <source>
        <dbReference type="EMBL" id="KJX97949.1"/>
    </source>
</evidence>
<organism evidence="2 3">
    <name type="scientific">Zymoseptoria brevis</name>
    <dbReference type="NCBI Taxonomy" id="1047168"/>
    <lineage>
        <taxon>Eukaryota</taxon>
        <taxon>Fungi</taxon>
        <taxon>Dikarya</taxon>
        <taxon>Ascomycota</taxon>
        <taxon>Pezizomycotina</taxon>
        <taxon>Dothideomycetes</taxon>
        <taxon>Dothideomycetidae</taxon>
        <taxon>Mycosphaerellales</taxon>
        <taxon>Mycosphaerellaceae</taxon>
        <taxon>Zymoseptoria</taxon>
    </lineage>
</organism>
<sequence length="188" mass="19232">MRFAHVVLATSIVSTASAQLVIGALAALEAVVEFTTAEGALAATVEAGLDVAVTGEEVAPGLIRFAGTETSSSGVLTIGESEESIASIVSGDMSLNPALGEHVTHAEGSATFSIQGATVRGSAVHTPHVQLTFAVAAKYVYQAAHGTYRARFFLSELALSDTALQIVGESFGLVATITYRTGKFLATS</sequence>
<name>A0A0F4GKL9_9PEZI</name>
<evidence type="ECO:0000313" key="3">
    <source>
        <dbReference type="Proteomes" id="UP000033647"/>
    </source>
</evidence>
<dbReference type="Proteomes" id="UP000033647">
    <property type="component" value="Unassembled WGS sequence"/>
</dbReference>
<dbReference type="AlphaFoldDB" id="A0A0F4GKL9"/>
<gene>
    <name evidence="2" type="ORF">TI39_contig451g00001</name>
</gene>
<keyword evidence="1" id="KW-0732">Signal</keyword>
<reference evidence="2 3" key="1">
    <citation type="submission" date="2015-03" db="EMBL/GenBank/DDBJ databases">
        <title>RNA-seq based gene annotation and comparative genomics of four Zymoseptoria species reveal species-specific pathogenicity related genes and transposable element activity.</title>
        <authorList>
            <person name="Grandaubert J."/>
            <person name="Bhattacharyya A."/>
            <person name="Stukenbrock E.H."/>
        </authorList>
    </citation>
    <scope>NUCLEOTIDE SEQUENCE [LARGE SCALE GENOMIC DNA]</scope>
    <source>
        <strain evidence="2 3">Zb18110</strain>
    </source>
</reference>
<protein>
    <submittedName>
        <fullName evidence="2">Uncharacterized protein</fullName>
    </submittedName>
</protein>
<comment type="caution">
    <text evidence="2">The sequence shown here is derived from an EMBL/GenBank/DDBJ whole genome shotgun (WGS) entry which is preliminary data.</text>
</comment>
<feature type="signal peptide" evidence="1">
    <location>
        <begin position="1"/>
        <end position="18"/>
    </location>
</feature>